<evidence type="ECO:0000256" key="9">
    <source>
        <dbReference type="PIRNR" id="PIRNR038996"/>
    </source>
</evidence>
<dbReference type="PIRSF" id="PIRSF038996">
    <property type="entry name" value="FldA"/>
    <property type="match status" value="1"/>
</dbReference>
<evidence type="ECO:0000256" key="6">
    <source>
        <dbReference type="ARBA" id="ARBA00022630"/>
    </source>
</evidence>
<dbReference type="AlphaFoldDB" id="A0A166JLM6"/>
<keyword evidence="6 9" id="KW-0285">Flavoprotein</keyword>
<dbReference type="InterPro" id="IPR029039">
    <property type="entry name" value="Flavoprotein-like_sf"/>
</dbReference>
<reference evidence="11 12" key="1">
    <citation type="submission" date="2016-04" db="EMBL/GenBank/DDBJ databases">
        <title>Draft Genome Assembly of the Bloom-forming Cyanobacterium Nodularia spumigena Strain CENA596 in Shrimp Production Ponds.</title>
        <authorList>
            <person name="Popin R.V."/>
            <person name="Rigonato J."/>
            <person name="Abreu V.A."/>
            <person name="Andreote A.P."/>
            <person name="Silveira S.B."/>
            <person name="Odebrecht C."/>
            <person name="Fiore M.F."/>
        </authorList>
    </citation>
    <scope>NUCLEOTIDE SEQUENCE [LARGE SCALE GENOMIC DNA]</scope>
    <source>
        <strain evidence="11 12">CENA596</strain>
    </source>
</reference>
<comment type="similarity">
    <text evidence="3 9">Belongs to the flavodoxin family.</text>
</comment>
<dbReference type="Proteomes" id="UP000076555">
    <property type="component" value="Unassembled WGS sequence"/>
</dbReference>
<dbReference type="NCBIfam" id="NF006738">
    <property type="entry name" value="PRK09267.1-4"/>
    <property type="match status" value="1"/>
</dbReference>
<evidence type="ECO:0000259" key="10">
    <source>
        <dbReference type="PROSITE" id="PS50902"/>
    </source>
</evidence>
<dbReference type="NCBIfam" id="NF006739">
    <property type="entry name" value="PRK09267.1-5"/>
    <property type="match status" value="1"/>
</dbReference>
<dbReference type="RefSeq" id="WP_063872709.1">
    <property type="nucleotide sequence ID" value="NZ_CAWMRI010000126.1"/>
</dbReference>
<accession>A0A166JLM6</accession>
<evidence type="ECO:0000256" key="4">
    <source>
        <dbReference type="ARBA" id="ARBA00017869"/>
    </source>
</evidence>
<evidence type="ECO:0000256" key="2">
    <source>
        <dbReference type="ARBA" id="ARBA00003297"/>
    </source>
</evidence>
<dbReference type="InterPro" id="IPR010086">
    <property type="entry name" value="Flavodoxin_lc"/>
</dbReference>
<dbReference type="Pfam" id="PF00258">
    <property type="entry name" value="Flavodoxin_1"/>
    <property type="match status" value="1"/>
</dbReference>
<keyword evidence="8 9" id="KW-0249">Electron transport</keyword>
<dbReference type="PROSITE" id="PS50902">
    <property type="entry name" value="FLAVODOXIN_LIKE"/>
    <property type="match status" value="1"/>
</dbReference>
<organism evidence="11 12">
    <name type="scientific">Nodularia spumigena CENA596</name>
    <dbReference type="NCBI Taxonomy" id="1819295"/>
    <lineage>
        <taxon>Bacteria</taxon>
        <taxon>Bacillati</taxon>
        <taxon>Cyanobacteriota</taxon>
        <taxon>Cyanophyceae</taxon>
        <taxon>Nostocales</taxon>
        <taxon>Nodulariaceae</taxon>
        <taxon>Nodularia</taxon>
    </lineage>
</organism>
<dbReference type="GO" id="GO:0009055">
    <property type="term" value="F:electron transfer activity"/>
    <property type="evidence" value="ECO:0007669"/>
    <property type="project" value="UniProtKB-UniRule"/>
</dbReference>
<keyword evidence="7 9" id="KW-0288">FMN</keyword>
<feature type="domain" description="Flavodoxin-like" evidence="10">
    <location>
        <begin position="5"/>
        <end position="165"/>
    </location>
</feature>
<evidence type="ECO:0000256" key="5">
    <source>
        <dbReference type="ARBA" id="ARBA00022448"/>
    </source>
</evidence>
<protein>
    <recommendedName>
        <fullName evidence="4 9">Flavodoxin</fullName>
    </recommendedName>
</protein>
<comment type="caution">
    <text evidence="11">The sequence shown here is derived from an EMBL/GenBank/DDBJ whole genome shotgun (WGS) entry which is preliminary data.</text>
</comment>
<dbReference type="EMBL" id="LWAJ01000126">
    <property type="protein sequence ID" value="KZL49861.1"/>
    <property type="molecule type" value="Genomic_DNA"/>
</dbReference>
<comment type="function">
    <text evidence="2 9">Low-potential electron donor to a number of redox enzymes.</text>
</comment>
<evidence type="ECO:0000256" key="8">
    <source>
        <dbReference type="ARBA" id="ARBA00022982"/>
    </source>
</evidence>
<evidence type="ECO:0000256" key="1">
    <source>
        <dbReference type="ARBA" id="ARBA00001917"/>
    </source>
</evidence>
<evidence type="ECO:0000256" key="7">
    <source>
        <dbReference type="ARBA" id="ARBA00022643"/>
    </source>
</evidence>
<evidence type="ECO:0000313" key="11">
    <source>
        <dbReference type="EMBL" id="KZL49861.1"/>
    </source>
</evidence>
<keyword evidence="5 9" id="KW-0813">Transport</keyword>
<dbReference type="OrthoDB" id="9790745at2"/>
<dbReference type="PROSITE" id="PS00201">
    <property type="entry name" value="FLAVODOXIN"/>
    <property type="match status" value="1"/>
</dbReference>
<dbReference type="SUPFAM" id="SSF52218">
    <property type="entry name" value="Flavoproteins"/>
    <property type="match status" value="1"/>
</dbReference>
<dbReference type="Gene3D" id="3.40.50.360">
    <property type="match status" value="1"/>
</dbReference>
<sequence>MSKKIGLFYGTQTGKTESAAEMIRDAFGGDVVTLHDMAQAEVADFDEYECLIVGSPTWNIGELQSDWEGVYPDLDDVDFNGKTVAYFGTGDQIGYADNFQDAIGILEEKIAQQGGKTVGYWPTEGYDFSDSKAVRNGKFCGLALDDDNQSDLTDERIKAWVAQLKTEFGL</sequence>
<proteinExistence type="inferred from homology"/>
<evidence type="ECO:0000313" key="12">
    <source>
        <dbReference type="Proteomes" id="UP000076555"/>
    </source>
</evidence>
<dbReference type="GO" id="GO:0010181">
    <property type="term" value="F:FMN binding"/>
    <property type="evidence" value="ECO:0007669"/>
    <property type="project" value="UniProtKB-UniRule"/>
</dbReference>
<gene>
    <name evidence="11" type="ORF">A2T98_10400</name>
</gene>
<dbReference type="PANTHER" id="PTHR42809">
    <property type="entry name" value="FLAVODOXIN 2"/>
    <property type="match status" value="1"/>
</dbReference>
<dbReference type="PANTHER" id="PTHR42809:SF1">
    <property type="entry name" value="FLAVODOXIN 1"/>
    <property type="match status" value="1"/>
</dbReference>
<dbReference type="InterPro" id="IPR050619">
    <property type="entry name" value="Flavodoxin"/>
</dbReference>
<evidence type="ECO:0000256" key="3">
    <source>
        <dbReference type="ARBA" id="ARBA00005267"/>
    </source>
</evidence>
<dbReference type="InterPro" id="IPR008254">
    <property type="entry name" value="Flavodoxin/NO_synth"/>
</dbReference>
<name>A0A166JLM6_NODSP</name>
<dbReference type="NCBIfam" id="NF006736">
    <property type="entry name" value="PRK09267.1-2"/>
    <property type="match status" value="1"/>
</dbReference>
<dbReference type="NCBIfam" id="TIGR01752">
    <property type="entry name" value="flav_long"/>
    <property type="match status" value="1"/>
</dbReference>
<comment type="cofactor">
    <cofactor evidence="1 9">
        <name>FMN</name>
        <dbReference type="ChEBI" id="CHEBI:58210"/>
    </cofactor>
</comment>
<dbReference type="InterPro" id="IPR001226">
    <property type="entry name" value="Flavodoxin_CS"/>
</dbReference>